<evidence type="ECO:0000313" key="2">
    <source>
        <dbReference type="EMBL" id="KPI82796.1"/>
    </source>
</evidence>
<keyword evidence="3" id="KW-1185">Reference proteome</keyword>
<feature type="compositionally biased region" description="Polar residues" evidence="1">
    <location>
        <begin position="120"/>
        <end position="134"/>
    </location>
</feature>
<feature type="region of interest" description="Disordered" evidence="1">
    <location>
        <begin position="854"/>
        <end position="885"/>
    </location>
</feature>
<dbReference type="VEuPathDB" id="TriTrypDB:Lsey_0535_0010"/>
<accession>A0A0N0P2C7</accession>
<feature type="compositionally biased region" description="Gly residues" evidence="1">
    <location>
        <begin position="339"/>
        <end position="356"/>
    </location>
</feature>
<evidence type="ECO:0000256" key="1">
    <source>
        <dbReference type="SAM" id="MobiDB-lite"/>
    </source>
</evidence>
<protein>
    <submittedName>
        <fullName evidence="2">Uncharacterized protein</fullName>
    </submittedName>
</protein>
<dbReference type="OMA" id="LPWQIFQ"/>
<dbReference type="Proteomes" id="UP000038009">
    <property type="component" value="Unassembled WGS sequence"/>
</dbReference>
<feature type="compositionally biased region" description="Basic residues" evidence="1">
    <location>
        <begin position="1127"/>
        <end position="1139"/>
    </location>
</feature>
<feature type="compositionally biased region" description="Polar residues" evidence="1">
    <location>
        <begin position="858"/>
        <end position="871"/>
    </location>
</feature>
<sequence length="1282" mass="141496">MHGRTQLNSLPALKRRSSPQPATSPDDFRPPSKDVARTLASGSAGGTMPYGLPWTTPATLNSLSASLTRHTRRGADKTSEASPSRRCCTAITANTVPSPLQPSELGVNDVDDQQDHSSPREGQQLATSNADATGTTAAVRAERLKELEGYILQRAGRHATMVERQKAVQKALSLLPSLFPKLTNILESVLRYTEDMVTQVRQAEDDKVEALRRQEQKLYTEFETFFEGKIRELVVARQKAEARAEAEHAAAFAIRKERDTELIGVKEELMQRLNECEHTEEQFRDFRHLIASVFNTNQKLMLRIDQLESVLARHRIDIPPSNAEISAYKTSSEAQQPGADGGGANGSGGSGGGSGRGSEVRALSTQVPVAFMAAAKEELVKSRLTLQQELLHSAFDDHSAYRLRIEGLKRQNQDLTFHITELEEKVKDLYTYIHQRRFITQVDEYGNETTPLTPRPREVPLALQTELGIELRHSTANILTELSTVALNMKHQLNLTLLRARQLHVLSTWLNEGGAGDDSTTGAGVVGTVLQQVAEAAVIPVFPVSSWPFIPHFLRTNVSPEVRNYFWTEAQTGCILYNFFMSYKEIRARARFVRDDKMLAPRVYQLLEHRRVSLTRLDASKEDAAESEGRIPFGYVVSQFAREVLAQLSPQDSQGVLPLVLPGTISNCYPLNPPAKAVRAGGAGATGSFTSEPKSDAQANKTVKEAMRVEECEWIGAAPVVELDWVRFTYNMWYAAMRYKQTQPLCQLFTDLVDGRLPLETYDVMERVLARVQRLVDHLDSERSHRFSYPRLVNGVVRWVNDTGAQAVMRGVQAVVQSFESHHSFIHGGTLTPLALFADEAYCDYEKPVTPLPVDANAHSQHSSLPPSNKTLAAAEARSHPQTPLPGSLLIRRFPLTSIGTTTSPSLNPPPLGATVFVRYWRNFVRDTIEMVYTRIEAVLAPLVEESEVVIGLYLLSVPRAMAALSELDNEGRESALRSALFGGSPLSSASPYGRRGQGTEETLTGVRLVAEAADLLGVHGVARSFITLLESRRGAQQEKKMAERQVATETVVKVLSLLPHFKLSIHFPFKLKREVEAAALCMEVGEGETELLSGDGGMSSSFQPPSLATTSSFPPLEKKSGNASKVSKKADRKSRKNAVKTLNGSPIPCTPKKDNPLSNAAEQKESRLSGQRSKNKARKVSSSTNTISLLRSPDPAQQITKDATAEDALASNELMLPSREGELVEWYSFRHTMRQTIPCLPFLLFQPDAYETAAEAEAVAKCTVLRAFEESPPTREVVKAN</sequence>
<evidence type="ECO:0000313" key="3">
    <source>
        <dbReference type="Proteomes" id="UP000038009"/>
    </source>
</evidence>
<feature type="region of interest" description="Disordered" evidence="1">
    <location>
        <begin position="1091"/>
        <end position="1196"/>
    </location>
</feature>
<feature type="region of interest" description="Disordered" evidence="1">
    <location>
        <begin position="67"/>
        <end position="134"/>
    </location>
</feature>
<dbReference type="OrthoDB" id="272790at2759"/>
<feature type="compositionally biased region" description="Polar residues" evidence="1">
    <location>
        <begin position="1181"/>
        <end position="1196"/>
    </location>
</feature>
<comment type="caution">
    <text evidence="2">The sequence shown here is derived from an EMBL/GenBank/DDBJ whole genome shotgun (WGS) entry which is preliminary data.</text>
</comment>
<feature type="compositionally biased region" description="Basic and acidic residues" evidence="1">
    <location>
        <begin position="26"/>
        <end position="36"/>
    </location>
</feature>
<dbReference type="EMBL" id="LJSK01000535">
    <property type="protein sequence ID" value="KPI82796.1"/>
    <property type="molecule type" value="Genomic_DNA"/>
</dbReference>
<gene>
    <name evidence="2" type="ORF">ABL78_8190</name>
</gene>
<reference evidence="2 3" key="1">
    <citation type="journal article" date="2015" name="PLoS Pathog.">
        <title>Leptomonas seymouri: Adaptations to the Dixenous Life Cycle Analyzed by Genome Sequencing, Transcriptome Profiling and Co-infection with Leishmania donovani.</title>
        <authorList>
            <person name="Kraeva N."/>
            <person name="Butenko A."/>
            <person name="Hlavacova J."/>
            <person name="Kostygov A."/>
            <person name="Myskova J."/>
            <person name="Grybchuk D."/>
            <person name="Lestinova T."/>
            <person name="Votypka J."/>
            <person name="Volf P."/>
            <person name="Opperdoes F."/>
            <person name="Flegontov P."/>
            <person name="Lukes J."/>
            <person name="Yurchenko V."/>
        </authorList>
    </citation>
    <scope>NUCLEOTIDE SEQUENCE [LARGE SCALE GENOMIC DNA]</scope>
    <source>
        <strain evidence="2 3">ATCC 30220</strain>
    </source>
</reference>
<name>A0A0N0P2C7_LEPSE</name>
<organism evidence="2 3">
    <name type="scientific">Leptomonas seymouri</name>
    <dbReference type="NCBI Taxonomy" id="5684"/>
    <lineage>
        <taxon>Eukaryota</taxon>
        <taxon>Discoba</taxon>
        <taxon>Euglenozoa</taxon>
        <taxon>Kinetoplastea</taxon>
        <taxon>Metakinetoplastina</taxon>
        <taxon>Trypanosomatida</taxon>
        <taxon>Trypanosomatidae</taxon>
        <taxon>Leishmaniinae</taxon>
        <taxon>Leptomonas</taxon>
    </lineage>
</organism>
<feature type="compositionally biased region" description="Polar residues" evidence="1">
    <location>
        <begin position="1099"/>
        <end position="1114"/>
    </location>
</feature>
<feature type="region of interest" description="Disordered" evidence="1">
    <location>
        <begin position="328"/>
        <end position="359"/>
    </location>
</feature>
<proteinExistence type="predicted"/>
<feature type="region of interest" description="Disordered" evidence="1">
    <location>
        <begin position="1"/>
        <end position="52"/>
    </location>
</feature>